<dbReference type="InterPro" id="IPR020904">
    <property type="entry name" value="Sc_DH/Rdtase_CS"/>
</dbReference>
<dbReference type="EMBL" id="QEAN01000009">
    <property type="protein sequence ID" value="TPX54048.1"/>
    <property type="molecule type" value="Genomic_DNA"/>
</dbReference>
<dbReference type="STRING" id="286115.A0A507DJK6"/>
<evidence type="ECO:0000256" key="1">
    <source>
        <dbReference type="ARBA" id="ARBA00006484"/>
    </source>
</evidence>
<dbReference type="PRINTS" id="PR00081">
    <property type="entry name" value="GDHRDH"/>
</dbReference>
<dbReference type="PANTHER" id="PTHR48107">
    <property type="entry name" value="NADPH-DEPENDENT ALDEHYDE REDUCTASE-LIKE PROTEIN, CHLOROPLASTIC-RELATED"/>
    <property type="match status" value="1"/>
</dbReference>
<evidence type="ECO:0000256" key="3">
    <source>
        <dbReference type="ARBA" id="ARBA00023002"/>
    </source>
</evidence>
<comment type="caution">
    <text evidence="4">The sequence shown here is derived from an EMBL/GenBank/DDBJ whole genome shotgun (WGS) entry which is preliminary data.</text>
</comment>
<dbReference type="GO" id="GO:0016614">
    <property type="term" value="F:oxidoreductase activity, acting on CH-OH group of donors"/>
    <property type="evidence" value="ECO:0007669"/>
    <property type="project" value="UniProtKB-ARBA"/>
</dbReference>
<dbReference type="Proteomes" id="UP000320475">
    <property type="component" value="Unassembled WGS sequence"/>
</dbReference>
<dbReference type="PROSITE" id="PS00061">
    <property type="entry name" value="ADH_SHORT"/>
    <property type="match status" value="1"/>
</dbReference>
<evidence type="ECO:0000313" key="7">
    <source>
        <dbReference type="Proteomes" id="UP000320475"/>
    </source>
</evidence>
<dbReference type="EMBL" id="QEAM01000005">
    <property type="protein sequence ID" value="TPX51387.1"/>
    <property type="molecule type" value="Genomic_DNA"/>
</dbReference>
<gene>
    <name evidence="4" type="ORF">SeLEV6574_g00344</name>
    <name evidence="5" type="ORF">SeMB42_g00484</name>
</gene>
<dbReference type="Gene3D" id="3.40.50.720">
    <property type="entry name" value="NAD(P)-binding Rossmann-like Domain"/>
    <property type="match status" value="1"/>
</dbReference>
<evidence type="ECO:0000313" key="4">
    <source>
        <dbReference type="EMBL" id="TPX51387.1"/>
    </source>
</evidence>
<keyword evidence="6" id="KW-1185">Reference proteome</keyword>
<protein>
    <recommendedName>
        <fullName evidence="8">Oxidoreductase</fullName>
    </recommendedName>
</protein>
<dbReference type="Proteomes" id="UP000317494">
    <property type="component" value="Unassembled WGS sequence"/>
</dbReference>
<dbReference type="OrthoDB" id="1393670at2759"/>
<dbReference type="PANTHER" id="PTHR48107:SF16">
    <property type="entry name" value="NADPH-DEPENDENT ALDEHYDE REDUCTASE 1, CHLOROPLASTIC"/>
    <property type="match status" value="1"/>
</dbReference>
<dbReference type="Pfam" id="PF13561">
    <property type="entry name" value="adh_short_C2"/>
    <property type="match status" value="1"/>
</dbReference>
<comment type="similarity">
    <text evidence="1">Belongs to the short-chain dehydrogenases/reductases (SDR) family.</text>
</comment>
<dbReference type="VEuPathDB" id="FungiDB:SeMB42_g00484"/>
<evidence type="ECO:0000256" key="2">
    <source>
        <dbReference type="ARBA" id="ARBA00022857"/>
    </source>
</evidence>
<dbReference type="InterPro" id="IPR002347">
    <property type="entry name" value="SDR_fam"/>
</dbReference>
<organism evidence="4 7">
    <name type="scientific">Synchytrium endobioticum</name>
    <dbReference type="NCBI Taxonomy" id="286115"/>
    <lineage>
        <taxon>Eukaryota</taxon>
        <taxon>Fungi</taxon>
        <taxon>Fungi incertae sedis</taxon>
        <taxon>Chytridiomycota</taxon>
        <taxon>Chytridiomycota incertae sedis</taxon>
        <taxon>Chytridiomycetes</taxon>
        <taxon>Synchytriales</taxon>
        <taxon>Synchytriaceae</taxon>
        <taxon>Synchytrium</taxon>
    </lineage>
</organism>
<dbReference type="SUPFAM" id="SSF51735">
    <property type="entry name" value="NAD(P)-binding Rossmann-fold domains"/>
    <property type="match status" value="1"/>
</dbReference>
<proteinExistence type="inferred from homology"/>
<keyword evidence="3" id="KW-0560">Oxidoreductase</keyword>
<evidence type="ECO:0008006" key="8">
    <source>
        <dbReference type="Google" id="ProtNLM"/>
    </source>
</evidence>
<dbReference type="AlphaFoldDB" id="A0A507DJK6"/>
<evidence type="ECO:0000313" key="6">
    <source>
        <dbReference type="Proteomes" id="UP000317494"/>
    </source>
</evidence>
<evidence type="ECO:0000313" key="5">
    <source>
        <dbReference type="EMBL" id="TPX54048.1"/>
    </source>
</evidence>
<dbReference type="PRINTS" id="PR00080">
    <property type="entry name" value="SDRFAMILY"/>
</dbReference>
<name>A0A507DJK6_9FUNG</name>
<sequence>MSPRPVVETDYYGQPYKAAGKLEGKAALITGGDSGIGRSVAILFAKEGSDVAIAYHPSEKKDAHEAKKLVEKEGKNCILIAQDLEEGEEVCKKLIEETIKQLGRLDILINNASKQLFCDDITQLSYEQVESTFKVNILAMIMLAKHAVPHMKEGSTIINSTSVVAYEGHPSLIDYSSTKGAITTFTRSLAVQLAKKGIRVNAVAPGPIYTPLQPASRPKESMEQFVSKATTLGRIGQSYDCAPAYVFLASTDSQFFTGQCLHPNGGDMRTT</sequence>
<keyword evidence="2" id="KW-0521">NADP</keyword>
<reference evidence="6 7" key="1">
    <citation type="journal article" date="2019" name="Sci. Rep.">
        <title>Comparative genomics of chytrid fungi reveal insights into the obligate biotrophic and pathogenic lifestyle of Synchytrium endobioticum.</title>
        <authorList>
            <person name="van de Vossenberg B.T.L.H."/>
            <person name="Warris S."/>
            <person name="Nguyen H.D.T."/>
            <person name="van Gent-Pelzer M.P.E."/>
            <person name="Joly D.L."/>
            <person name="van de Geest H.C."/>
            <person name="Bonants P.J.M."/>
            <person name="Smith D.S."/>
            <person name="Levesque C.A."/>
            <person name="van der Lee T.A.J."/>
        </authorList>
    </citation>
    <scope>NUCLEOTIDE SEQUENCE [LARGE SCALE GENOMIC DNA]</scope>
    <source>
        <strain evidence="4 7">LEV6574</strain>
        <strain evidence="5 6">MB42</strain>
    </source>
</reference>
<dbReference type="FunFam" id="3.40.50.720:FF:000084">
    <property type="entry name" value="Short-chain dehydrogenase reductase"/>
    <property type="match status" value="1"/>
</dbReference>
<dbReference type="InterPro" id="IPR036291">
    <property type="entry name" value="NAD(P)-bd_dom_sf"/>
</dbReference>
<accession>A0A507DJK6</accession>